<comment type="caution">
    <text evidence="12">The sequence shown here is derived from an EMBL/GenBank/DDBJ whole genome shotgun (WGS) entry which is preliminary data.</text>
</comment>
<gene>
    <name evidence="12" type="ORF">ADH67_10860</name>
</gene>
<dbReference type="EC" id="2.7.13.3" evidence="2"/>
<dbReference type="GO" id="GO:0000155">
    <property type="term" value="F:phosphorelay sensor kinase activity"/>
    <property type="evidence" value="ECO:0007669"/>
    <property type="project" value="InterPro"/>
</dbReference>
<accession>A0A227KE82</accession>
<dbReference type="PANTHER" id="PTHR43065">
    <property type="entry name" value="SENSOR HISTIDINE KINASE"/>
    <property type="match status" value="1"/>
</dbReference>
<dbReference type="InterPro" id="IPR004358">
    <property type="entry name" value="Sig_transdc_His_kin-like_C"/>
</dbReference>
<sequence>MKKTVLAAFLIMVPLVCLAEPLRMGISSRVPNTNEEFLQTTIQTLKNKFGPDNVKVTYYSLKGLEEAVKAGQVDFMQSSAGMYRRLLPEGVRDLVALSSPRYPDPNQSEGTAFVTRADRTDLQTVKDLKGKILAANSPTGFSGYHIGMHEISKKGYDPEKFFSKQIFVGEEHRMKHVLEALKNGTADVGFLRLCYFEDMLEKAGYKKEDFKIIGDRKSNRLACSHSTSLYPSWTISITPKISPAQARELLQTLLAIPPSSNGVRWSPASDYHSVDTLLKDLKLGPWAYLREWTLKRFLNEYWPWIMLLFVCITGLIAHVIRCERLIKIKTVQLSKAHKKHTKVLHQAEEANSRLESLQKMGAVGLMSGMLAHEIRQPIASIQLYGRGIQRIIDGGVGAIKANAEDIQNAVYLIDQQCSKINAIVEKVRSYSKSKSSRNQVLNLKTVVQESILNFRTSRKNQVDIRLKGPSSILVSGDKLELELVLVNLLRNSLEAQNTDSILPIDISISTEKGLALITISDQAKAMSQEEIWKIEKPLNSSKAKGLGLGLPIVKSIIEAHGGKITFRPNIPKGLIVEIQIPCLGEEGEE</sequence>
<keyword evidence="10" id="KW-0732">Signal</keyword>
<dbReference type="SUPFAM" id="SSF55874">
    <property type="entry name" value="ATPase domain of HSP90 chaperone/DNA topoisomerase II/histidine kinase"/>
    <property type="match status" value="1"/>
</dbReference>
<dbReference type="InterPro" id="IPR036890">
    <property type="entry name" value="HATPase_C_sf"/>
</dbReference>
<dbReference type="InterPro" id="IPR005467">
    <property type="entry name" value="His_kinase_dom"/>
</dbReference>
<dbReference type="EMBL" id="NHMP01000008">
    <property type="protein sequence ID" value="OXE45644.1"/>
    <property type="molecule type" value="Genomic_DNA"/>
</dbReference>
<feature type="chain" id="PRO_5011238777" description="histidine kinase" evidence="10">
    <location>
        <begin position="20"/>
        <end position="589"/>
    </location>
</feature>
<dbReference type="InterPro" id="IPR003594">
    <property type="entry name" value="HATPase_dom"/>
</dbReference>
<evidence type="ECO:0000256" key="4">
    <source>
        <dbReference type="ARBA" id="ARBA00022679"/>
    </source>
</evidence>
<evidence type="ECO:0000256" key="2">
    <source>
        <dbReference type="ARBA" id="ARBA00012438"/>
    </source>
</evidence>
<protein>
    <recommendedName>
        <fullName evidence="2">histidine kinase</fullName>
        <ecNumber evidence="2">2.7.13.3</ecNumber>
    </recommendedName>
</protein>
<dbReference type="SMART" id="SM00388">
    <property type="entry name" value="HisKA"/>
    <property type="match status" value="1"/>
</dbReference>
<keyword evidence="7" id="KW-0067">ATP-binding</keyword>
<dbReference type="GeneID" id="78362107"/>
<keyword evidence="6 12" id="KW-0418">Kinase</keyword>
<keyword evidence="9" id="KW-0472">Membrane</keyword>
<evidence type="ECO:0000256" key="9">
    <source>
        <dbReference type="SAM" id="Phobius"/>
    </source>
</evidence>
<keyword evidence="8" id="KW-0902">Two-component regulatory system</keyword>
<evidence type="ECO:0000259" key="11">
    <source>
        <dbReference type="PROSITE" id="PS50109"/>
    </source>
</evidence>
<dbReference type="Pfam" id="PF12974">
    <property type="entry name" value="Phosphonate-bd"/>
    <property type="match status" value="1"/>
</dbReference>
<name>A0A227KE82_9BURK</name>
<keyword evidence="3" id="KW-0597">Phosphoprotein</keyword>
<keyword evidence="9" id="KW-1133">Transmembrane helix</keyword>
<keyword evidence="13" id="KW-1185">Reference proteome</keyword>
<evidence type="ECO:0000256" key="8">
    <source>
        <dbReference type="ARBA" id="ARBA00023012"/>
    </source>
</evidence>
<evidence type="ECO:0000256" key="10">
    <source>
        <dbReference type="SAM" id="SignalP"/>
    </source>
</evidence>
<dbReference type="SMART" id="SM00387">
    <property type="entry name" value="HATPase_c"/>
    <property type="match status" value="1"/>
</dbReference>
<dbReference type="Gene3D" id="3.30.565.10">
    <property type="entry name" value="Histidine kinase-like ATPase, C-terminal domain"/>
    <property type="match status" value="1"/>
</dbReference>
<dbReference type="SUPFAM" id="SSF47384">
    <property type="entry name" value="Homodimeric domain of signal transducing histidine kinase"/>
    <property type="match status" value="1"/>
</dbReference>
<evidence type="ECO:0000256" key="3">
    <source>
        <dbReference type="ARBA" id="ARBA00022553"/>
    </source>
</evidence>
<evidence type="ECO:0000313" key="13">
    <source>
        <dbReference type="Proteomes" id="UP000214610"/>
    </source>
</evidence>
<dbReference type="CDD" id="cd00082">
    <property type="entry name" value="HisKA"/>
    <property type="match status" value="1"/>
</dbReference>
<dbReference type="AlphaFoldDB" id="A0A227KE82"/>
<dbReference type="RefSeq" id="WP_066594145.1">
    <property type="nucleotide sequence ID" value="NZ_CAPBQZ010000004.1"/>
</dbReference>
<dbReference type="Proteomes" id="UP000214610">
    <property type="component" value="Unassembled WGS sequence"/>
</dbReference>
<dbReference type="PANTHER" id="PTHR43065:SF10">
    <property type="entry name" value="PEROXIDE STRESS-ACTIVATED HISTIDINE KINASE MAK3"/>
    <property type="match status" value="1"/>
</dbReference>
<keyword evidence="5" id="KW-0547">Nucleotide-binding</keyword>
<organism evidence="12 13">
    <name type="scientific">Turicimonas muris</name>
    <dbReference type="NCBI Taxonomy" id="1796652"/>
    <lineage>
        <taxon>Bacteria</taxon>
        <taxon>Pseudomonadati</taxon>
        <taxon>Pseudomonadota</taxon>
        <taxon>Betaproteobacteria</taxon>
        <taxon>Burkholderiales</taxon>
        <taxon>Sutterellaceae</taxon>
        <taxon>Turicimonas</taxon>
    </lineage>
</organism>
<evidence type="ECO:0000313" key="12">
    <source>
        <dbReference type="EMBL" id="OXE45644.1"/>
    </source>
</evidence>
<keyword evidence="9" id="KW-0812">Transmembrane</keyword>
<evidence type="ECO:0000256" key="5">
    <source>
        <dbReference type="ARBA" id="ARBA00022741"/>
    </source>
</evidence>
<dbReference type="Pfam" id="PF00512">
    <property type="entry name" value="HisKA"/>
    <property type="match status" value="1"/>
</dbReference>
<proteinExistence type="predicted"/>
<dbReference type="Gene3D" id="3.40.190.10">
    <property type="entry name" value="Periplasmic binding protein-like II"/>
    <property type="match status" value="1"/>
</dbReference>
<evidence type="ECO:0000256" key="6">
    <source>
        <dbReference type="ARBA" id="ARBA00022777"/>
    </source>
</evidence>
<dbReference type="CDD" id="cd00075">
    <property type="entry name" value="HATPase"/>
    <property type="match status" value="1"/>
</dbReference>
<dbReference type="PROSITE" id="PS50109">
    <property type="entry name" value="HIS_KIN"/>
    <property type="match status" value="1"/>
</dbReference>
<dbReference type="Pfam" id="PF02518">
    <property type="entry name" value="HATPase_c"/>
    <property type="match status" value="1"/>
</dbReference>
<reference evidence="13" key="1">
    <citation type="submission" date="2017-05" db="EMBL/GenBank/DDBJ databases">
        <title>Improved OligoMM genomes.</title>
        <authorList>
            <person name="Garzetti D."/>
        </authorList>
    </citation>
    <scope>NUCLEOTIDE SEQUENCE [LARGE SCALE GENOMIC DNA]</scope>
    <source>
        <strain evidence="13">YL45</strain>
    </source>
</reference>
<comment type="catalytic activity">
    <reaction evidence="1">
        <text>ATP + protein L-histidine = ADP + protein N-phospho-L-histidine.</text>
        <dbReference type="EC" id="2.7.13.3"/>
    </reaction>
</comment>
<dbReference type="PRINTS" id="PR00344">
    <property type="entry name" value="BCTRLSENSOR"/>
</dbReference>
<dbReference type="GO" id="GO:0005524">
    <property type="term" value="F:ATP binding"/>
    <property type="evidence" value="ECO:0007669"/>
    <property type="project" value="UniProtKB-KW"/>
</dbReference>
<feature type="transmembrane region" description="Helical" evidence="9">
    <location>
        <begin position="301"/>
        <end position="320"/>
    </location>
</feature>
<feature type="domain" description="Histidine kinase" evidence="11">
    <location>
        <begin position="369"/>
        <end position="584"/>
    </location>
</feature>
<keyword evidence="4" id="KW-0808">Transferase</keyword>
<dbReference type="InterPro" id="IPR003661">
    <property type="entry name" value="HisK_dim/P_dom"/>
</dbReference>
<dbReference type="SUPFAM" id="SSF53850">
    <property type="entry name" value="Periplasmic binding protein-like II"/>
    <property type="match status" value="1"/>
</dbReference>
<feature type="signal peptide" evidence="10">
    <location>
        <begin position="1"/>
        <end position="19"/>
    </location>
</feature>
<evidence type="ECO:0000256" key="1">
    <source>
        <dbReference type="ARBA" id="ARBA00000085"/>
    </source>
</evidence>
<dbReference type="Gene3D" id="1.10.287.130">
    <property type="match status" value="1"/>
</dbReference>
<evidence type="ECO:0000256" key="7">
    <source>
        <dbReference type="ARBA" id="ARBA00022840"/>
    </source>
</evidence>
<dbReference type="InterPro" id="IPR036097">
    <property type="entry name" value="HisK_dim/P_sf"/>
</dbReference>